<evidence type="ECO:0000256" key="6">
    <source>
        <dbReference type="ARBA" id="ARBA00022723"/>
    </source>
</evidence>
<reference evidence="21 22" key="1">
    <citation type="journal article" date="2023" name="Arcadia Sci">
        <title>De novo assembly of a long-read Amblyomma americanum tick genome.</title>
        <authorList>
            <person name="Chou S."/>
            <person name="Poskanzer K.E."/>
            <person name="Rollins M."/>
            <person name="Thuy-Boun P.S."/>
        </authorList>
    </citation>
    <scope>NUCLEOTIDE SEQUENCE [LARGE SCALE GENOMIC DNA]</scope>
    <source>
        <strain evidence="21">F_SG_1</strain>
        <tissue evidence="21">Salivary glands</tissue>
    </source>
</reference>
<evidence type="ECO:0000256" key="5">
    <source>
        <dbReference type="ARBA" id="ARBA00022670"/>
    </source>
</evidence>
<evidence type="ECO:0000256" key="2">
    <source>
        <dbReference type="ARBA" id="ARBA00004221"/>
    </source>
</evidence>
<keyword evidence="17" id="KW-0472">Membrane</keyword>
<evidence type="ECO:0000259" key="20">
    <source>
        <dbReference type="Pfam" id="PF04389"/>
    </source>
</evidence>
<evidence type="ECO:0000256" key="16">
    <source>
        <dbReference type="SAM" id="MobiDB-lite"/>
    </source>
</evidence>
<keyword evidence="12" id="KW-0325">Glycoprotein</keyword>
<evidence type="ECO:0000256" key="8">
    <source>
        <dbReference type="ARBA" id="ARBA00022833"/>
    </source>
</evidence>
<dbReference type="InterPro" id="IPR036757">
    <property type="entry name" value="TFR-like_dimer_dom_sf"/>
</dbReference>
<dbReference type="FunFam" id="1.20.930.40:FF:000001">
    <property type="entry name" value="N-acetylated-alpha-linked acidic dipeptidase 2"/>
    <property type="match status" value="1"/>
</dbReference>
<dbReference type="InterPro" id="IPR046450">
    <property type="entry name" value="PA_dom_sf"/>
</dbReference>
<dbReference type="SUPFAM" id="SSF53187">
    <property type="entry name" value="Zn-dependent exopeptidases"/>
    <property type="match status" value="1"/>
</dbReference>
<keyword evidence="17" id="KW-1133">Transmembrane helix</keyword>
<evidence type="ECO:0000256" key="17">
    <source>
        <dbReference type="SAM" id="Phobius"/>
    </source>
</evidence>
<dbReference type="EMBL" id="JARKHS020000404">
    <property type="protein sequence ID" value="KAK8788867.1"/>
    <property type="molecule type" value="Genomic_DNA"/>
</dbReference>
<evidence type="ECO:0000256" key="7">
    <source>
        <dbReference type="ARBA" id="ARBA00022801"/>
    </source>
</evidence>
<feature type="domain" description="Peptidase M28" evidence="20">
    <location>
        <begin position="413"/>
        <end position="617"/>
    </location>
</feature>
<dbReference type="GO" id="GO:0004180">
    <property type="term" value="F:carboxypeptidase activity"/>
    <property type="evidence" value="ECO:0007669"/>
    <property type="project" value="TreeGrafter"/>
</dbReference>
<name>A0AAQ4FNG0_AMBAM</name>
<gene>
    <name evidence="21" type="ORF">V5799_021357</name>
</gene>
<keyword evidence="5" id="KW-0645">Protease</keyword>
<keyword evidence="8" id="KW-0862">Zinc</keyword>
<dbReference type="Pfam" id="PF02225">
    <property type="entry name" value="PA"/>
    <property type="match status" value="1"/>
</dbReference>
<evidence type="ECO:0000259" key="19">
    <source>
        <dbReference type="Pfam" id="PF04253"/>
    </source>
</evidence>
<keyword evidence="7" id="KW-0378">Hydrolase</keyword>
<protein>
    <recommendedName>
        <fullName evidence="14">Aminopeptidase NAALADL1</fullName>
    </recommendedName>
    <alternativeName>
        <fullName evidence="15">N-acetylated-alpha-linked acidic dipeptidase-like protein</fullName>
    </alternativeName>
</protein>
<dbReference type="InterPro" id="IPR007365">
    <property type="entry name" value="TFR-like_dimer_dom"/>
</dbReference>
<dbReference type="Gene3D" id="3.40.630.10">
    <property type="entry name" value="Zn peptidases"/>
    <property type="match status" value="1"/>
</dbReference>
<feature type="domain" description="PA" evidence="18">
    <location>
        <begin position="231"/>
        <end position="292"/>
    </location>
</feature>
<keyword evidence="9" id="KW-0106">Calcium</keyword>
<dbReference type="Gene3D" id="1.20.930.40">
    <property type="entry name" value="Transferrin receptor-like, dimerisation domain"/>
    <property type="match status" value="1"/>
</dbReference>
<dbReference type="InterPro" id="IPR007484">
    <property type="entry name" value="Peptidase_M28"/>
</dbReference>
<keyword evidence="17" id="KW-0812">Transmembrane</keyword>
<feature type="region of interest" description="Disordered" evidence="16">
    <location>
        <begin position="311"/>
        <end position="331"/>
    </location>
</feature>
<dbReference type="CDD" id="cd02121">
    <property type="entry name" value="PA_GCPII_like"/>
    <property type="match status" value="1"/>
</dbReference>
<dbReference type="GO" id="GO:0016324">
    <property type="term" value="C:apical plasma membrane"/>
    <property type="evidence" value="ECO:0007669"/>
    <property type="project" value="UniProtKB-SubCell"/>
</dbReference>
<organism evidence="21 22">
    <name type="scientific">Amblyomma americanum</name>
    <name type="common">Lone star tick</name>
    <dbReference type="NCBI Taxonomy" id="6943"/>
    <lineage>
        <taxon>Eukaryota</taxon>
        <taxon>Metazoa</taxon>
        <taxon>Ecdysozoa</taxon>
        <taxon>Arthropoda</taxon>
        <taxon>Chelicerata</taxon>
        <taxon>Arachnida</taxon>
        <taxon>Acari</taxon>
        <taxon>Parasitiformes</taxon>
        <taxon>Ixodida</taxon>
        <taxon>Ixodoidea</taxon>
        <taxon>Ixodidae</taxon>
        <taxon>Amblyomminae</taxon>
        <taxon>Amblyomma</taxon>
    </lineage>
</organism>
<comment type="subcellular location">
    <subcellularLocation>
        <location evidence="2">Apical cell membrane</location>
    </subcellularLocation>
</comment>
<evidence type="ECO:0000256" key="9">
    <source>
        <dbReference type="ARBA" id="ARBA00022837"/>
    </source>
</evidence>
<dbReference type="AlphaFoldDB" id="A0AAQ4FNG0"/>
<evidence type="ECO:0000256" key="15">
    <source>
        <dbReference type="ARBA" id="ARBA00081462"/>
    </source>
</evidence>
<dbReference type="Proteomes" id="UP001321473">
    <property type="component" value="Unassembled WGS sequence"/>
</dbReference>
<evidence type="ECO:0000313" key="21">
    <source>
        <dbReference type="EMBL" id="KAK8788867.1"/>
    </source>
</evidence>
<feature type="transmembrane region" description="Helical" evidence="17">
    <location>
        <begin position="76"/>
        <end position="96"/>
    </location>
</feature>
<dbReference type="GO" id="GO:0046872">
    <property type="term" value="F:metal ion binding"/>
    <property type="evidence" value="ECO:0007669"/>
    <property type="project" value="UniProtKB-KW"/>
</dbReference>
<dbReference type="PANTHER" id="PTHR10404">
    <property type="entry name" value="N-ACETYLATED-ALPHA-LINKED ACIDIC DIPEPTIDASE"/>
    <property type="match status" value="1"/>
</dbReference>
<dbReference type="FunFam" id="3.40.630.10:FF:000101">
    <property type="entry name" value="N-acetylated alpha-linked acidic dipeptidase like 1"/>
    <property type="match status" value="1"/>
</dbReference>
<evidence type="ECO:0000259" key="18">
    <source>
        <dbReference type="Pfam" id="PF02225"/>
    </source>
</evidence>
<evidence type="ECO:0000256" key="3">
    <source>
        <dbReference type="ARBA" id="ARBA00005634"/>
    </source>
</evidence>
<keyword evidence="22" id="KW-1185">Reference proteome</keyword>
<accession>A0AAQ4FNG0</accession>
<keyword evidence="6" id="KW-0479">Metal-binding</keyword>
<evidence type="ECO:0000256" key="12">
    <source>
        <dbReference type="ARBA" id="ARBA00023180"/>
    </source>
</evidence>
<evidence type="ECO:0000256" key="13">
    <source>
        <dbReference type="ARBA" id="ARBA00059290"/>
    </source>
</evidence>
<keyword evidence="10" id="KW-0482">Metalloprotease</keyword>
<comment type="function">
    <text evidence="13">Aminopeptidase with broad substrate specificity. Has lower activity with substrates that have Asp or Glu in the P2' position, or Pro in the P3' position. Lacks activity with substrates that have both Pro in the P3' position and Asp or Glu in the P2' position. Lacks carboxypeptidase activity. Lacks dipeptidyl-peptidase IV type activity.</text>
</comment>
<evidence type="ECO:0000256" key="14">
    <source>
        <dbReference type="ARBA" id="ARBA00068168"/>
    </source>
</evidence>
<evidence type="ECO:0000256" key="11">
    <source>
        <dbReference type="ARBA" id="ARBA00023157"/>
    </source>
</evidence>
<dbReference type="GO" id="GO:0008237">
    <property type="term" value="F:metallopeptidase activity"/>
    <property type="evidence" value="ECO:0007669"/>
    <property type="project" value="UniProtKB-KW"/>
</dbReference>
<dbReference type="Gene3D" id="3.50.30.30">
    <property type="match status" value="1"/>
</dbReference>
<comment type="similarity">
    <text evidence="3">Belongs to the peptidase M28 family. M28B subfamily.</text>
</comment>
<evidence type="ECO:0000313" key="22">
    <source>
        <dbReference type="Proteomes" id="UP001321473"/>
    </source>
</evidence>
<evidence type="ECO:0000256" key="4">
    <source>
        <dbReference type="ARBA" id="ARBA00022438"/>
    </source>
</evidence>
<dbReference type="SUPFAM" id="SSF52025">
    <property type="entry name" value="PA domain"/>
    <property type="match status" value="1"/>
</dbReference>
<comment type="cofactor">
    <cofactor evidence="1">
        <name>Zn(2+)</name>
        <dbReference type="ChEBI" id="CHEBI:29105"/>
    </cofactor>
</comment>
<evidence type="ECO:0000256" key="10">
    <source>
        <dbReference type="ARBA" id="ARBA00023049"/>
    </source>
</evidence>
<dbReference type="GO" id="GO:0006508">
    <property type="term" value="P:proteolysis"/>
    <property type="evidence" value="ECO:0007669"/>
    <property type="project" value="UniProtKB-KW"/>
</dbReference>
<dbReference type="SUPFAM" id="SSF47672">
    <property type="entry name" value="Transferrin receptor-like dimerisation domain"/>
    <property type="match status" value="1"/>
</dbReference>
<keyword evidence="4" id="KW-0031">Aminopeptidase</keyword>
<feature type="domain" description="Transferrin receptor-like dimerisation" evidence="19">
    <location>
        <begin position="679"/>
        <end position="798"/>
    </location>
</feature>
<comment type="caution">
    <text evidence="21">The sequence shown here is derived from an EMBL/GenBank/DDBJ whole genome shotgun (WGS) entry which is preliminary data.</text>
</comment>
<dbReference type="GO" id="GO:0004177">
    <property type="term" value="F:aminopeptidase activity"/>
    <property type="evidence" value="ECO:0007669"/>
    <property type="project" value="UniProtKB-KW"/>
</dbReference>
<dbReference type="InterPro" id="IPR039373">
    <property type="entry name" value="Peptidase_M28B"/>
</dbReference>
<keyword evidence="11" id="KW-1015">Disulfide bond</keyword>
<dbReference type="Pfam" id="PF04389">
    <property type="entry name" value="Peptidase_M28"/>
    <property type="match status" value="1"/>
</dbReference>
<sequence>MSRSEAVRYRMDSCGSSGEEAEGRGTTTMADYIRGKKTYTKWDADTDNVDMDLSPEAPRVQVASSPGWFSGTKGRVLRVLLVGVIFLVGLMCGYVARKSMRDLSQPMQASCPVPGGIYSFKEGFAEQLLTGVDKKNLDSWLQVMNVEHHMAGSERGQQLAMRIEQAWKLYGVDNTRTETFKPLLSFPDKEHPNEVRIMRGTNVLFNTSETGAEAAMTVKPFSAYSPNGIVKGKPVYAHYGTEADFALLKSKNIDLNNTIAIIRYGKIHRGYKVKLAEENGVAAVLLYSDPFDSPADRAGLPVELRLQGDGVERGSLKSYPGDPGTPYLPATDDVYMPPRSDRKSLGLPSIPVQPVSYNDARRLLNNMSGSMAPVEWQGRLNITYNLGPGYSTGDDVQVELSVHNILQRANIYNVIGVMMGNFEPGRYVIVGCHHDSWTKGAGDPGTGMAALMELVRLFGNLRKNGWSPGRTLVFASWDAEEFGMVGSTEWIQAHEQELSFRTVAYINLDQAVSGNSSLYALASPLLRQALKEATELVPCHEGSHSDMSVYDMWRMRKPRVPNDAHAPPLIMPPASGSDFASFLLGLGVASAHLQFVGRDPASDYPPYHTAYDTYQVVVNQTDPGLRSLATLVRVVGVLLLKLVDSLQLPMHAADYAEQIRLDYTVFEKSYSQLLRDHNIDLEPLSKALVQFEQAALNFHDNYEEMNKNNLLLALQEYNDRLMQLERAFLLPAAYPHHPHFRHVIYGPDVDSGYQSVLFPHLTAAIASARQDNHSPSWNRVRECLSYVVHALRSATNVLSSAVLTRHSGDR</sequence>
<dbReference type="PANTHER" id="PTHR10404:SF46">
    <property type="entry name" value="VACUOLAR PROTEIN SORTING-ASSOCIATED PROTEIN 70"/>
    <property type="match status" value="1"/>
</dbReference>
<dbReference type="InterPro" id="IPR003137">
    <property type="entry name" value="PA_domain"/>
</dbReference>
<evidence type="ECO:0000256" key="1">
    <source>
        <dbReference type="ARBA" id="ARBA00001947"/>
    </source>
</evidence>
<proteinExistence type="inferred from homology"/>
<dbReference type="Pfam" id="PF04253">
    <property type="entry name" value="TFR_dimer"/>
    <property type="match status" value="1"/>
</dbReference>